<evidence type="ECO:0000313" key="3">
    <source>
        <dbReference type="WBParaSite" id="Minc3s03003g32391"/>
    </source>
</evidence>
<dbReference type="InterPro" id="IPR045669">
    <property type="entry name" value="FHIP_C"/>
</dbReference>
<dbReference type="Proteomes" id="UP000887563">
    <property type="component" value="Unplaced"/>
</dbReference>
<feature type="domain" description="FHF complex subunit HOOK-interacting protein C-terminal" evidence="1">
    <location>
        <begin position="106"/>
        <end position="151"/>
    </location>
</feature>
<reference evidence="3" key="1">
    <citation type="submission" date="2022-11" db="UniProtKB">
        <authorList>
            <consortium name="WormBaseParasite"/>
        </authorList>
    </citation>
    <scope>IDENTIFICATION</scope>
</reference>
<dbReference type="WBParaSite" id="Minc3s03003g32391">
    <property type="protein sequence ID" value="Minc3s03003g32391"/>
    <property type="gene ID" value="Minc3s03003g32391"/>
</dbReference>
<sequence>MSAIVQTNWNEAKNDRNKFINLLNLLPTRSSNNENKLLIEDLSLIDARWQHLEELRIEKLELTQQIAKEPNPFRLNLEGESGGGEEVFLNINGGILMKSTEEKGAGILLESLFDILSNLTENSFNTNIQLLGVFNLLFSYPQPLLTAYLFYVDSLRGNLPLLKINDLVDYAGLLIKVTYIEVHLRISVFCITASFRMNSAWAFTVPRY</sequence>
<proteinExistence type="predicted"/>
<dbReference type="AlphaFoldDB" id="A0A914N1F4"/>
<keyword evidence="2" id="KW-1185">Reference proteome</keyword>
<accession>A0A914N1F4</accession>
<evidence type="ECO:0000259" key="1">
    <source>
        <dbReference type="Pfam" id="PF19314"/>
    </source>
</evidence>
<organism evidence="2 3">
    <name type="scientific">Meloidogyne incognita</name>
    <name type="common">Southern root-knot nematode worm</name>
    <name type="synonym">Oxyuris incognita</name>
    <dbReference type="NCBI Taxonomy" id="6306"/>
    <lineage>
        <taxon>Eukaryota</taxon>
        <taxon>Metazoa</taxon>
        <taxon>Ecdysozoa</taxon>
        <taxon>Nematoda</taxon>
        <taxon>Chromadorea</taxon>
        <taxon>Rhabditida</taxon>
        <taxon>Tylenchina</taxon>
        <taxon>Tylenchomorpha</taxon>
        <taxon>Tylenchoidea</taxon>
        <taxon>Meloidogynidae</taxon>
        <taxon>Meloidogyninae</taxon>
        <taxon>Meloidogyne</taxon>
        <taxon>Meloidogyne incognita group</taxon>
    </lineage>
</organism>
<evidence type="ECO:0000313" key="2">
    <source>
        <dbReference type="Proteomes" id="UP000887563"/>
    </source>
</evidence>
<dbReference type="Pfam" id="PF19314">
    <property type="entry name" value="DUF5917"/>
    <property type="match status" value="1"/>
</dbReference>
<protein>
    <submittedName>
        <fullName evidence="3">FHF complex subunit HOOK-interacting protein C-terminal domain-containing protein</fullName>
    </submittedName>
</protein>
<name>A0A914N1F4_MELIC</name>